<protein>
    <submittedName>
        <fullName evidence="1">Uncharacterized protein</fullName>
    </submittedName>
</protein>
<name>A0A381NZJ4_9ZZZZ</name>
<dbReference type="AlphaFoldDB" id="A0A381NZJ4"/>
<accession>A0A381NZJ4</accession>
<sequence>MSDILGGGLWAHPAGQVVVHGHNRGLGTSPKTGVHSHSEALVWSVAFIFHAGGFQDGLEDAHRA</sequence>
<organism evidence="1">
    <name type="scientific">marine metagenome</name>
    <dbReference type="NCBI Taxonomy" id="408172"/>
    <lineage>
        <taxon>unclassified sequences</taxon>
        <taxon>metagenomes</taxon>
        <taxon>ecological metagenomes</taxon>
    </lineage>
</organism>
<proteinExistence type="predicted"/>
<reference evidence="1" key="1">
    <citation type="submission" date="2018-05" db="EMBL/GenBank/DDBJ databases">
        <authorList>
            <person name="Lanie J.A."/>
            <person name="Ng W.-L."/>
            <person name="Kazmierczak K.M."/>
            <person name="Andrzejewski T.M."/>
            <person name="Davidsen T.M."/>
            <person name="Wayne K.J."/>
            <person name="Tettelin H."/>
            <person name="Glass J.I."/>
            <person name="Rusch D."/>
            <person name="Podicherti R."/>
            <person name="Tsui H.-C.T."/>
            <person name="Winkler M.E."/>
        </authorList>
    </citation>
    <scope>NUCLEOTIDE SEQUENCE</scope>
</reference>
<gene>
    <name evidence="1" type="ORF">METZ01_LOCUS12478</name>
</gene>
<evidence type="ECO:0000313" key="1">
    <source>
        <dbReference type="EMBL" id="SUZ59624.1"/>
    </source>
</evidence>
<dbReference type="EMBL" id="UINC01000688">
    <property type="protein sequence ID" value="SUZ59624.1"/>
    <property type="molecule type" value="Genomic_DNA"/>
</dbReference>